<dbReference type="PANTHER" id="PTHR21524">
    <property type="entry name" value="SPECTRIN REPEAT CONTAINING NUCLEAR ENVELOPE PROTEIN 2"/>
    <property type="match status" value="1"/>
</dbReference>
<comment type="subcellular location">
    <subcellularLocation>
        <location evidence="1">Nucleus membrane</location>
    </subcellularLocation>
</comment>
<proteinExistence type="inferred from homology"/>
<evidence type="ECO:0000256" key="4">
    <source>
        <dbReference type="ARBA" id="ARBA00022989"/>
    </source>
</evidence>
<sequence length="315" mass="35661">MYKFIKLFSLLQKLLEIITNQGVKLASLNAIVHRFTLENQESEDFSDCSLKSNISELYELFDNARTCATDKLCQMESLLPAWKTLESRLEQLQKDLREDEKTIHLLDSCLTNGTFTDQTATCVRDVAKVLSETTVHQGYHPLQEIFTEGSFSDSGISDEGSEHEIGERQGRLAAIRRLVRQLEVGLSPDSKARLIMREKLNAAEEELKALQQRCRSLIVRTAACSATTPERLCQQSKDGTVTATNSKDGDDDPGNDPRAAHSWFKRMFKASLAFQLVILTFVCVSCLFEPQCCDYMNNYSWSFSPKLHYEGRPPI</sequence>
<evidence type="ECO:0000256" key="7">
    <source>
        <dbReference type="PROSITE-ProRule" id="PRU00385"/>
    </source>
</evidence>
<dbReference type="PROSITE" id="PS51049">
    <property type="entry name" value="KASH"/>
    <property type="match status" value="1"/>
</dbReference>
<dbReference type="Proteomes" id="UP001162156">
    <property type="component" value="Unassembled WGS sequence"/>
</dbReference>
<dbReference type="AlphaFoldDB" id="A0AAV8WKT7"/>
<evidence type="ECO:0000256" key="8">
    <source>
        <dbReference type="SAM" id="Coils"/>
    </source>
</evidence>
<dbReference type="GO" id="GO:0048471">
    <property type="term" value="C:perinuclear region of cytoplasm"/>
    <property type="evidence" value="ECO:0007669"/>
    <property type="project" value="TreeGrafter"/>
</dbReference>
<dbReference type="GO" id="GO:0019894">
    <property type="term" value="F:kinesin binding"/>
    <property type="evidence" value="ECO:0007669"/>
    <property type="project" value="TreeGrafter"/>
</dbReference>
<evidence type="ECO:0000313" key="11">
    <source>
        <dbReference type="EMBL" id="KAJ8926953.1"/>
    </source>
</evidence>
<feature type="compositionally biased region" description="Polar residues" evidence="9">
    <location>
        <begin position="235"/>
        <end position="246"/>
    </location>
</feature>
<keyword evidence="3 7" id="KW-0812">Transmembrane</keyword>
<dbReference type="EMBL" id="JANEYF010005770">
    <property type="protein sequence ID" value="KAJ8926953.1"/>
    <property type="molecule type" value="Genomic_DNA"/>
</dbReference>
<comment type="caution">
    <text evidence="11">The sequence shown here is derived from an EMBL/GenBank/DDBJ whole genome shotgun (WGS) entry which is preliminary data.</text>
</comment>
<keyword evidence="5 7" id="KW-0472">Membrane</keyword>
<keyword evidence="4" id="KW-1133">Transmembrane helix</keyword>
<dbReference type="PANTHER" id="PTHR21524:SF5">
    <property type="entry name" value="SPECTRIN REPEAT CONTAINING NUCLEAR ENVELOPE PROTEIN 2"/>
    <property type="match status" value="1"/>
</dbReference>
<feature type="topological domain" description="Cytoplasmic" evidence="7">
    <location>
        <begin position="1"/>
        <end position="269"/>
    </location>
</feature>
<evidence type="ECO:0000256" key="3">
    <source>
        <dbReference type="ARBA" id="ARBA00022692"/>
    </source>
</evidence>
<organism evidence="11 12">
    <name type="scientific">Rhamnusium bicolor</name>
    <dbReference type="NCBI Taxonomy" id="1586634"/>
    <lineage>
        <taxon>Eukaryota</taxon>
        <taxon>Metazoa</taxon>
        <taxon>Ecdysozoa</taxon>
        <taxon>Arthropoda</taxon>
        <taxon>Hexapoda</taxon>
        <taxon>Insecta</taxon>
        <taxon>Pterygota</taxon>
        <taxon>Neoptera</taxon>
        <taxon>Endopterygota</taxon>
        <taxon>Coleoptera</taxon>
        <taxon>Polyphaga</taxon>
        <taxon>Cucujiformia</taxon>
        <taxon>Chrysomeloidea</taxon>
        <taxon>Cerambycidae</taxon>
        <taxon>Lepturinae</taxon>
        <taxon>Rhagiini</taxon>
        <taxon>Rhamnusium</taxon>
    </lineage>
</organism>
<reference evidence="11" key="1">
    <citation type="journal article" date="2023" name="Insect Mol. Biol.">
        <title>Genome sequencing provides insights into the evolution of gene families encoding plant cell wall-degrading enzymes in longhorned beetles.</title>
        <authorList>
            <person name="Shin N.R."/>
            <person name="Okamura Y."/>
            <person name="Kirsch R."/>
            <person name="Pauchet Y."/>
        </authorList>
    </citation>
    <scope>NUCLEOTIDE SEQUENCE</scope>
    <source>
        <strain evidence="11">RBIC_L_NR</strain>
    </source>
</reference>
<evidence type="ECO:0000256" key="6">
    <source>
        <dbReference type="ARBA" id="ARBA00023242"/>
    </source>
</evidence>
<feature type="coiled-coil region" evidence="8">
    <location>
        <begin position="193"/>
        <end position="220"/>
    </location>
</feature>
<accession>A0AAV8WKT7</accession>
<gene>
    <name evidence="11" type="ORF">NQ314_020806</name>
</gene>
<dbReference type="GO" id="GO:0006997">
    <property type="term" value="P:nucleus organization"/>
    <property type="evidence" value="ECO:0007669"/>
    <property type="project" value="TreeGrafter"/>
</dbReference>
<evidence type="ECO:0000256" key="9">
    <source>
        <dbReference type="SAM" id="MobiDB-lite"/>
    </source>
</evidence>
<keyword evidence="12" id="KW-1185">Reference proteome</keyword>
<feature type="domain" description="KASH" evidence="10">
    <location>
        <begin position="261"/>
        <end position="315"/>
    </location>
</feature>
<keyword evidence="8" id="KW-0175">Coiled coil</keyword>
<dbReference type="InterPro" id="IPR012315">
    <property type="entry name" value="KASH"/>
</dbReference>
<name>A0AAV8WKT7_9CUCU</name>
<dbReference type="SMART" id="SM01249">
    <property type="entry name" value="KASH"/>
    <property type="match status" value="1"/>
</dbReference>
<evidence type="ECO:0000313" key="12">
    <source>
        <dbReference type="Proteomes" id="UP001162156"/>
    </source>
</evidence>
<evidence type="ECO:0000256" key="2">
    <source>
        <dbReference type="ARBA" id="ARBA00008619"/>
    </source>
</evidence>
<feature type="topological domain" description="Perinuclear space" evidence="7">
    <location>
        <begin position="291"/>
        <end position="315"/>
    </location>
</feature>
<dbReference type="GO" id="GO:0031965">
    <property type="term" value="C:nuclear membrane"/>
    <property type="evidence" value="ECO:0007669"/>
    <property type="project" value="UniProtKB-SubCell"/>
</dbReference>
<dbReference type="GO" id="GO:0007097">
    <property type="term" value="P:nuclear migration"/>
    <property type="evidence" value="ECO:0007669"/>
    <property type="project" value="TreeGrafter"/>
</dbReference>
<feature type="region of interest" description="Disordered" evidence="9">
    <location>
        <begin position="235"/>
        <end position="257"/>
    </location>
</feature>
<evidence type="ECO:0000256" key="1">
    <source>
        <dbReference type="ARBA" id="ARBA00004126"/>
    </source>
</evidence>
<dbReference type="Pfam" id="PF10541">
    <property type="entry name" value="KASH"/>
    <property type="match status" value="1"/>
</dbReference>
<dbReference type="GO" id="GO:0007010">
    <property type="term" value="P:cytoskeleton organization"/>
    <property type="evidence" value="ECO:0007669"/>
    <property type="project" value="TreeGrafter"/>
</dbReference>
<evidence type="ECO:0000259" key="10">
    <source>
        <dbReference type="PROSITE" id="PS51049"/>
    </source>
</evidence>
<protein>
    <recommendedName>
        <fullName evidence="10">KASH domain-containing protein</fullName>
    </recommendedName>
</protein>
<comment type="similarity">
    <text evidence="2">Belongs to the nesprin family.</text>
</comment>
<keyword evidence="6" id="KW-0539">Nucleus</keyword>
<evidence type="ECO:0000256" key="5">
    <source>
        <dbReference type="ARBA" id="ARBA00023136"/>
    </source>
</evidence>